<dbReference type="EC" id="2.1.1.-" evidence="3"/>
<dbReference type="InterPro" id="IPR036265">
    <property type="entry name" value="HIT-like_sf"/>
</dbReference>
<accession>A0ABZ2XHY8</accession>
<dbReference type="EMBL" id="CP151406">
    <property type="protein sequence ID" value="WZJ21957.1"/>
    <property type="molecule type" value="Genomic_DNA"/>
</dbReference>
<gene>
    <name evidence="3" type="ORF">AADV58_02070</name>
</gene>
<evidence type="ECO:0000313" key="3">
    <source>
        <dbReference type="EMBL" id="WZJ21957.1"/>
    </source>
</evidence>
<dbReference type="RefSeq" id="WP_043420604.1">
    <property type="nucleotide sequence ID" value="NZ_CP151406.1"/>
</dbReference>
<keyword evidence="4" id="KW-1185">Reference proteome</keyword>
<dbReference type="PROSITE" id="PS51084">
    <property type="entry name" value="HIT_2"/>
    <property type="match status" value="1"/>
</dbReference>
<name>A0ABZ2XHY8_9RHOO</name>
<proteinExistence type="predicted"/>
<dbReference type="Gene3D" id="3.30.428.10">
    <property type="entry name" value="HIT-like"/>
    <property type="match status" value="1"/>
</dbReference>
<dbReference type="InterPro" id="IPR011146">
    <property type="entry name" value="HIT-like"/>
</dbReference>
<evidence type="ECO:0000259" key="2">
    <source>
        <dbReference type="PROSITE" id="PS51084"/>
    </source>
</evidence>
<evidence type="ECO:0000313" key="4">
    <source>
        <dbReference type="Proteomes" id="UP001479520"/>
    </source>
</evidence>
<evidence type="ECO:0000256" key="1">
    <source>
        <dbReference type="PROSITE-ProRule" id="PRU00464"/>
    </source>
</evidence>
<feature type="domain" description="HIT" evidence="2">
    <location>
        <begin position="4"/>
        <end position="105"/>
    </location>
</feature>
<organism evidence="3 4">
    <name type="scientific">Azonexus hydrophilus</name>
    <dbReference type="NCBI Taxonomy" id="418702"/>
    <lineage>
        <taxon>Bacteria</taxon>
        <taxon>Pseudomonadati</taxon>
        <taxon>Pseudomonadota</taxon>
        <taxon>Betaproteobacteria</taxon>
        <taxon>Rhodocyclales</taxon>
        <taxon>Azonexaceae</taxon>
        <taxon>Azonexus</taxon>
    </lineage>
</organism>
<dbReference type="PIRSF" id="PIRSF000714">
    <property type="entry name" value="HIT"/>
    <property type="match status" value="1"/>
</dbReference>
<dbReference type="Proteomes" id="UP001479520">
    <property type="component" value="Chromosome"/>
</dbReference>
<dbReference type="GO" id="GO:0032259">
    <property type="term" value="P:methylation"/>
    <property type="evidence" value="ECO:0007669"/>
    <property type="project" value="UniProtKB-KW"/>
</dbReference>
<sequence>MTDSTCELCSGPGGDVLWTSDDCRVIRVDDPVLPGFCRVIWNEHVREMSDLPVAARNRLMQVVFAVEAALRECWNPDKINLASFGNVVPHVHWHVIPRWRDDRFFPEPVWGKAQREGTTQRCGPDDARLIAAIVRHLGQGEQ</sequence>
<feature type="short sequence motif" description="Histidine triad motif" evidence="1">
    <location>
        <begin position="90"/>
        <end position="94"/>
    </location>
</feature>
<dbReference type="GO" id="GO:0008168">
    <property type="term" value="F:methyltransferase activity"/>
    <property type="evidence" value="ECO:0007669"/>
    <property type="project" value="UniProtKB-KW"/>
</dbReference>
<keyword evidence="3" id="KW-0489">Methyltransferase</keyword>
<reference evidence="3 4" key="1">
    <citation type="submission" date="2024-04" db="EMBL/GenBank/DDBJ databases">
        <title>Dissimilatory iodate-reducing microorganisms contribute to the enrichment of iodine in groundwater.</title>
        <authorList>
            <person name="Jiang Z."/>
        </authorList>
    </citation>
    <scope>NUCLEOTIDE SEQUENCE [LARGE SCALE GENOMIC DNA]</scope>
    <source>
        <strain evidence="3 4">NCP973</strain>
    </source>
</reference>
<dbReference type="Pfam" id="PF01230">
    <property type="entry name" value="HIT"/>
    <property type="match status" value="1"/>
</dbReference>
<dbReference type="InterPro" id="IPR026026">
    <property type="entry name" value="HIT_Hint"/>
</dbReference>
<keyword evidence="3" id="KW-0808">Transferase</keyword>
<protein>
    <submittedName>
        <fullName evidence="3">HIT family protein</fullName>
        <ecNumber evidence="3">2.1.1.-</ecNumber>
    </submittedName>
</protein>
<dbReference type="SUPFAM" id="SSF54197">
    <property type="entry name" value="HIT-like"/>
    <property type="match status" value="1"/>
</dbReference>